<dbReference type="Proteomes" id="UP000275408">
    <property type="component" value="Unassembled WGS sequence"/>
</dbReference>
<organism evidence="2 3">
    <name type="scientific">Pocillopora damicornis</name>
    <name type="common">Cauliflower coral</name>
    <name type="synonym">Millepora damicornis</name>
    <dbReference type="NCBI Taxonomy" id="46731"/>
    <lineage>
        <taxon>Eukaryota</taxon>
        <taxon>Metazoa</taxon>
        <taxon>Cnidaria</taxon>
        <taxon>Anthozoa</taxon>
        <taxon>Hexacorallia</taxon>
        <taxon>Scleractinia</taxon>
        <taxon>Astrocoeniina</taxon>
        <taxon>Pocilloporidae</taxon>
        <taxon>Pocillopora</taxon>
    </lineage>
</organism>
<evidence type="ECO:0000256" key="1">
    <source>
        <dbReference type="SAM" id="MobiDB-lite"/>
    </source>
</evidence>
<feature type="region of interest" description="Disordered" evidence="1">
    <location>
        <begin position="535"/>
        <end position="557"/>
    </location>
</feature>
<keyword evidence="3" id="KW-1185">Reference proteome</keyword>
<evidence type="ECO:0000313" key="2">
    <source>
        <dbReference type="EMBL" id="RMX37193.1"/>
    </source>
</evidence>
<dbReference type="AlphaFoldDB" id="A0A3M6T799"/>
<feature type="region of interest" description="Disordered" evidence="1">
    <location>
        <begin position="134"/>
        <end position="186"/>
    </location>
</feature>
<feature type="compositionally biased region" description="Acidic residues" evidence="1">
    <location>
        <begin position="401"/>
        <end position="412"/>
    </location>
</feature>
<proteinExistence type="predicted"/>
<protein>
    <submittedName>
        <fullName evidence="2">Uncharacterized protein</fullName>
    </submittedName>
</protein>
<dbReference type="EMBL" id="RCHS01004182">
    <property type="protein sequence ID" value="RMX37193.1"/>
    <property type="molecule type" value="Genomic_DNA"/>
</dbReference>
<feature type="region of interest" description="Disordered" evidence="1">
    <location>
        <begin position="245"/>
        <end position="269"/>
    </location>
</feature>
<feature type="compositionally biased region" description="Basic residues" evidence="1">
    <location>
        <begin position="547"/>
        <end position="557"/>
    </location>
</feature>
<comment type="caution">
    <text evidence="2">The sequence shown here is derived from an EMBL/GenBank/DDBJ whole genome shotgun (WGS) entry which is preliminary data.</text>
</comment>
<sequence>MYSLKDITNGCVKIEIPENPHCKEIISACEMPVVKVEISESACSTVNHQTISLPQESIYEVPAIEEVNTGSREDVLNIQISNVQGALSNQIADKNVMPVYQIENHDDKPNECKELHSPAVDNSNQEEQILAEGVHNHNDKLPNSVASREETSPNMSPKMSPMESEEQSPGHNSPVFNGEASPETAHQEKEIAFRLGSPERAPSYRLAHQPDALSVKSQYMAYQLSSNGTKAAYLFTAPGMIPPYQNGTSESAPSNHALGPTSTPLSSNATVPLCHMEETPTSQNGDWKKSENYQITYYNGMPMYYGDYSLLDLQQGTPFWPSESRDLVSNNQKKTQNCNCCCHAQNDFTRYPELKSQRPSVIMVPVNWNRNNSGISHLPLKQVDNANYKMHSQTRDVPMDYSDDSDSSDDDENGKREKYFRKNIDGTTARFKLTKEDWARIPINTFPSGGRLLSGDWTRIFLSKVKESNPWCSLRFKNNHVRSENSRKIHSAVFFRGGAECKRPECNVKVRFVIRKERGKHVEVTYLGNICHSSQPGGGEISSEAKKMKRARRTYST</sequence>
<feature type="region of interest" description="Disordered" evidence="1">
    <location>
        <begin position="393"/>
        <end position="419"/>
    </location>
</feature>
<gene>
    <name evidence="2" type="ORF">pdam_00010653</name>
</gene>
<reference evidence="2 3" key="1">
    <citation type="journal article" date="2018" name="Sci. Rep.">
        <title>Comparative analysis of the Pocillopora damicornis genome highlights role of immune system in coral evolution.</title>
        <authorList>
            <person name="Cunning R."/>
            <person name="Bay R.A."/>
            <person name="Gillette P."/>
            <person name="Baker A.C."/>
            <person name="Traylor-Knowles N."/>
        </authorList>
    </citation>
    <scope>NUCLEOTIDE SEQUENCE [LARGE SCALE GENOMIC DNA]</scope>
    <source>
        <strain evidence="2">RSMAS</strain>
        <tissue evidence="2">Whole animal</tissue>
    </source>
</reference>
<accession>A0A3M6T799</accession>
<name>A0A3M6T799_POCDA</name>
<dbReference type="OrthoDB" id="5962154at2759"/>
<evidence type="ECO:0000313" key="3">
    <source>
        <dbReference type="Proteomes" id="UP000275408"/>
    </source>
</evidence>